<gene>
    <name evidence="10" type="ORF">FN846DRAFT_930402</name>
</gene>
<dbReference type="InterPro" id="IPR011442">
    <property type="entry name" value="TAF6_C"/>
</dbReference>
<dbReference type="GO" id="GO:0006325">
    <property type="term" value="P:chromatin organization"/>
    <property type="evidence" value="ECO:0007669"/>
    <property type="project" value="UniProtKB-ARBA"/>
</dbReference>
<dbReference type="GO" id="GO:0046695">
    <property type="term" value="C:SLIK (SAGA-like) complex"/>
    <property type="evidence" value="ECO:0007669"/>
    <property type="project" value="InterPro"/>
</dbReference>
<dbReference type="FunCoup" id="A0A5J5F8Y5">
    <property type="interactions" value="1119"/>
</dbReference>
<feature type="region of interest" description="Disordered" evidence="8">
    <location>
        <begin position="141"/>
        <end position="164"/>
    </location>
</feature>
<dbReference type="InterPro" id="IPR009072">
    <property type="entry name" value="Histone-fold"/>
</dbReference>
<evidence type="ECO:0000259" key="9">
    <source>
        <dbReference type="SMART" id="SM00803"/>
    </source>
</evidence>
<dbReference type="Pfam" id="PF07571">
    <property type="entry name" value="TAF6_C"/>
    <property type="match status" value="1"/>
</dbReference>
<evidence type="ECO:0000256" key="8">
    <source>
        <dbReference type="SAM" id="MobiDB-lite"/>
    </source>
</evidence>
<dbReference type="AlphaFoldDB" id="A0A5J5F8Y5"/>
<evidence type="ECO:0000256" key="4">
    <source>
        <dbReference type="ARBA" id="ARBA00023163"/>
    </source>
</evidence>
<keyword evidence="3" id="KW-0805">Transcription regulation</keyword>
<dbReference type="Proteomes" id="UP000326924">
    <property type="component" value="Unassembled WGS sequence"/>
</dbReference>
<dbReference type="OrthoDB" id="361039at2759"/>
<dbReference type="GO" id="GO:0046982">
    <property type="term" value="F:protein heterodimerization activity"/>
    <property type="evidence" value="ECO:0007669"/>
    <property type="project" value="InterPro"/>
</dbReference>
<dbReference type="Pfam" id="PF02969">
    <property type="entry name" value="TAF"/>
    <property type="match status" value="1"/>
</dbReference>
<dbReference type="SMART" id="SM00803">
    <property type="entry name" value="TAF"/>
    <property type="match status" value="1"/>
</dbReference>
<dbReference type="InterPro" id="IPR016024">
    <property type="entry name" value="ARM-type_fold"/>
</dbReference>
<organism evidence="10 11">
    <name type="scientific">Sphaerosporella brunnea</name>
    <dbReference type="NCBI Taxonomy" id="1250544"/>
    <lineage>
        <taxon>Eukaryota</taxon>
        <taxon>Fungi</taxon>
        <taxon>Dikarya</taxon>
        <taxon>Ascomycota</taxon>
        <taxon>Pezizomycotina</taxon>
        <taxon>Pezizomycetes</taxon>
        <taxon>Pezizales</taxon>
        <taxon>Pyronemataceae</taxon>
        <taxon>Sphaerosporella</taxon>
    </lineage>
</organism>
<dbReference type="CDD" id="cd22931">
    <property type="entry name" value="HFD_TAF6"/>
    <property type="match status" value="1"/>
</dbReference>
<name>A0A5J5F8Y5_9PEZI</name>
<dbReference type="FunFam" id="1.10.20.10:FF:000033">
    <property type="entry name" value="Transcription initiation factor TFIID complex subunit"/>
    <property type="match status" value="1"/>
</dbReference>
<dbReference type="InParanoid" id="A0A5J5F8Y5"/>
<keyword evidence="5" id="KW-0539">Nucleus</keyword>
<evidence type="ECO:0000313" key="10">
    <source>
        <dbReference type="EMBL" id="KAA8913275.1"/>
    </source>
</evidence>
<accession>A0A5J5F8Y5</accession>
<dbReference type="SUPFAM" id="SSF48371">
    <property type="entry name" value="ARM repeat"/>
    <property type="match status" value="1"/>
</dbReference>
<evidence type="ECO:0000256" key="3">
    <source>
        <dbReference type="ARBA" id="ARBA00023015"/>
    </source>
</evidence>
<dbReference type="PANTHER" id="PTHR10221">
    <property type="entry name" value="TRANSCRIPTION INITIATION FACTOR TFIID SUBUNIT 6"/>
    <property type="match status" value="1"/>
</dbReference>
<sequence length="457" mass="50806">MSLWNSDTIKDVSESVGIISLNDDVAKNLAMDVEYRVHQVLQEALKFMRHSKRTVLSTTDISHALRVLNVEPLYGYDSLRPLRYGEASVGPAQPIYYVEDEEVDFEKLINAPLPKVPREVTFTAHWLAIEGVQPAIPQNPTQAEAARLSEGTPKGSNATSSVAATVGNNDGTAIKPLVKHVVSKELQLYYERVCSAIMDEGNDTLRSAALSSLRHDPGLHQLLPYFLQFVAEKVTQGLRDMFVLQQMMDLTHALLENETLFVEPYVAVIVPSILTCLIGKRLGDPTTFDHYTLRDYAASLIGLLCKRFGESSHTLRPRLTRACLKHFLDPSKPLGTHYGAITGLASIGGREAVRVLILPNLKLYERMIRPELEEDTPKKRDAQMVVEAIFTALKQLEDDDNVHVKHENGNGMADEQQREALARKIGDIATDRVWRSGRRGLVKAILDAKAGGPRVAE</sequence>
<proteinExistence type="inferred from homology"/>
<evidence type="ECO:0000256" key="7">
    <source>
        <dbReference type="ARBA" id="ARBA00093655"/>
    </source>
</evidence>
<dbReference type="GO" id="GO:0000124">
    <property type="term" value="C:SAGA complex"/>
    <property type="evidence" value="ECO:0007669"/>
    <property type="project" value="InterPro"/>
</dbReference>
<dbReference type="GO" id="GO:0051123">
    <property type="term" value="P:RNA polymerase II preinitiation complex assembly"/>
    <property type="evidence" value="ECO:0007669"/>
    <property type="project" value="TreeGrafter"/>
</dbReference>
<feature type="compositionally biased region" description="Polar residues" evidence="8">
    <location>
        <begin position="154"/>
        <end position="164"/>
    </location>
</feature>
<keyword evidence="4" id="KW-0804">Transcription</keyword>
<reference evidence="10 11" key="1">
    <citation type="submission" date="2019-09" db="EMBL/GenBank/DDBJ databases">
        <title>Draft genome of the ectomycorrhizal ascomycete Sphaerosporella brunnea.</title>
        <authorList>
            <consortium name="DOE Joint Genome Institute"/>
            <person name="Benucci G.M."/>
            <person name="Marozzi G."/>
            <person name="Antonielli L."/>
            <person name="Sanchez S."/>
            <person name="Marco P."/>
            <person name="Wang X."/>
            <person name="Falini L.B."/>
            <person name="Barry K."/>
            <person name="Haridas S."/>
            <person name="Lipzen A."/>
            <person name="Labutti K."/>
            <person name="Grigoriev I.V."/>
            <person name="Murat C."/>
            <person name="Martin F."/>
            <person name="Albertini E."/>
            <person name="Donnini D."/>
            <person name="Bonito G."/>
        </authorList>
    </citation>
    <scope>NUCLEOTIDE SEQUENCE [LARGE SCALE GENOMIC DNA]</scope>
    <source>
        <strain evidence="10 11">Sb_GMNB300</strain>
    </source>
</reference>
<evidence type="ECO:0000256" key="1">
    <source>
        <dbReference type="ARBA" id="ARBA00004123"/>
    </source>
</evidence>
<feature type="domain" description="TATA box binding protein associated factor (TAF) histone-like fold" evidence="9">
    <location>
        <begin position="3"/>
        <end position="66"/>
    </location>
</feature>
<dbReference type="InterPro" id="IPR046344">
    <property type="entry name" value="TAF6_C_sf"/>
</dbReference>
<dbReference type="SUPFAM" id="SSF47113">
    <property type="entry name" value="Histone-fold"/>
    <property type="match status" value="1"/>
</dbReference>
<dbReference type="GO" id="GO:0003713">
    <property type="term" value="F:transcription coactivator activity"/>
    <property type="evidence" value="ECO:0007669"/>
    <property type="project" value="TreeGrafter"/>
</dbReference>
<keyword evidence="11" id="KW-1185">Reference proteome</keyword>
<comment type="similarity">
    <text evidence="2">Belongs to the TAF6 family.</text>
</comment>
<evidence type="ECO:0000256" key="5">
    <source>
        <dbReference type="ARBA" id="ARBA00023242"/>
    </source>
</evidence>
<evidence type="ECO:0000256" key="2">
    <source>
        <dbReference type="ARBA" id="ARBA00007688"/>
    </source>
</evidence>
<dbReference type="GO" id="GO:0016251">
    <property type="term" value="F:RNA polymerase II general transcription initiation factor activity"/>
    <property type="evidence" value="ECO:0007669"/>
    <property type="project" value="InterPro"/>
</dbReference>
<evidence type="ECO:0000313" key="11">
    <source>
        <dbReference type="Proteomes" id="UP000326924"/>
    </source>
</evidence>
<dbReference type="Gene3D" id="1.25.40.770">
    <property type="entry name" value="TAF6, C-terminal HEAT repeat domain"/>
    <property type="match status" value="1"/>
</dbReference>
<dbReference type="FunFam" id="1.25.40.770:FF:000001">
    <property type="entry name" value="Transcription initiation factor TFIID subunit 6"/>
    <property type="match status" value="1"/>
</dbReference>
<dbReference type="PANTHER" id="PTHR10221:SF9">
    <property type="entry name" value="TRANSCRIPTION INITIATION FACTOR TFIID SUBUNIT 6"/>
    <property type="match status" value="1"/>
</dbReference>
<comment type="caution">
    <text evidence="10">The sequence shown here is derived from an EMBL/GenBank/DDBJ whole genome shotgun (WGS) entry which is preliminary data.</text>
</comment>
<dbReference type="Gene3D" id="1.10.20.10">
    <property type="entry name" value="Histone, subunit A"/>
    <property type="match status" value="1"/>
</dbReference>
<dbReference type="GO" id="GO:0005669">
    <property type="term" value="C:transcription factor TFIID complex"/>
    <property type="evidence" value="ECO:0007669"/>
    <property type="project" value="InterPro"/>
</dbReference>
<comment type="subcellular location">
    <subcellularLocation>
        <location evidence="1">Nucleus</location>
    </subcellularLocation>
</comment>
<dbReference type="EMBL" id="VXIS01000016">
    <property type="protein sequence ID" value="KAA8913275.1"/>
    <property type="molecule type" value="Genomic_DNA"/>
</dbReference>
<dbReference type="InterPro" id="IPR037796">
    <property type="entry name" value="TAF6"/>
</dbReference>
<dbReference type="CDD" id="cd08050">
    <property type="entry name" value="TAF6C"/>
    <property type="match status" value="1"/>
</dbReference>
<dbReference type="InterPro" id="IPR004823">
    <property type="entry name" value="TAF_TATA-bd_Histone-like_dom"/>
</dbReference>
<protein>
    <recommendedName>
        <fullName evidence="6">TBP-associated factor 6</fullName>
    </recommendedName>
    <alternativeName>
        <fullName evidence="7">Transcription initiation factor TFIID subunit 6</fullName>
    </alternativeName>
</protein>
<evidence type="ECO:0000256" key="6">
    <source>
        <dbReference type="ARBA" id="ARBA00076308"/>
    </source>
</evidence>